<accession>C7LRR0</accession>
<protein>
    <submittedName>
        <fullName evidence="2">Monovalent cation/proton antiporter, MnhG/PhaG subunit</fullName>
    </submittedName>
</protein>
<dbReference type="AlphaFoldDB" id="C7LRR0"/>
<evidence type="ECO:0000313" key="3">
    <source>
        <dbReference type="Proteomes" id="UP000002216"/>
    </source>
</evidence>
<dbReference type="GO" id="GO:0015385">
    <property type="term" value="F:sodium:proton antiporter activity"/>
    <property type="evidence" value="ECO:0007669"/>
    <property type="project" value="TreeGrafter"/>
</dbReference>
<keyword evidence="1" id="KW-1133">Transmembrane helix</keyword>
<name>C7LRR0_DESBD</name>
<dbReference type="EMBL" id="CP001629">
    <property type="protein sequence ID" value="ACU90568.1"/>
    <property type="molecule type" value="Genomic_DNA"/>
</dbReference>
<dbReference type="PANTHER" id="PTHR34703:SF1">
    <property type="entry name" value="ANTIPORTER SUBUNIT MNHG2-RELATED"/>
    <property type="match status" value="1"/>
</dbReference>
<feature type="transmembrane region" description="Helical" evidence="1">
    <location>
        <begin position="44"/>
        <end position="61"/>
    </location>
</feature>
<dbReference type="Pfam" id="PF03334">
    <property type="entry name" value="PhaG_MnhG_YufB"/>
    <property type="match status" value="1"/>
</dbReference>
<dbReference type="KEGG" id="dba:Dbac_2489"/>
<dbReference type="RefSeq" id="WP_015774657.1">
    <property type="nucleotide sequence ID" value="NC_013173.1"/>
</dbReference>
<keyword evidence="1" id="KW-0472">Membrane</keyword>
<organism evidence="2 3">
    <name type="scientific">Desulfomicrobium baculatum (strain DSM 4028 / VKM B-1378 / X)</name>
    <name type="common">Desulfovibrio baculatus</name>
    <dbReference type="NCBI Taxonomy" id="525897"/>
    <lineage>
        <taxon>Bacteria</taxon>
        <taxon>Pseudomonadati</taxon>
        <taxon>Thermodesulfobacteriota</taxon>
        <taxon>Desulfovibrionia</taxon>
        <taxon>Desulfovibrionales</taxon>
        <taxon>Desulfomicrobiaceae</taxon>
        <taxon>Desulfomicrobium</taxon>
    </lineage>
</organism>
<feature type="transmembrane region" description="Helical" evidence="1">
    <location>
        <begin position="73"/>
        <end position="96"/>
    </location>
</feature>
<proteinExistence type="predicted"/>
<dbReference type="eggNOG" id="COG1320">
    <property type="taxonomic scope" value="Bacteria"/>
</dbReference>
<sequence length="114" mass="12017">MPAIFIETLISFFLLIGGAFALIGSIGLARLPDIFTRLHGPTKATTLGVGGILVASVLHFSGQEHTLSLHELLITLFLFATAPVSAYLIASAALHLRAPAPAGKGRLDRTRGEE</sequence>
<dbReference type="OrthoDB" id="5346950at2"/>
<keyword evidence="3" id="KW-1185">Reference proteome</keyword>
<evidence type="ECO:0000313" key="2">
    <source>
        <dbReference type="EMBL" id="ACU90568.1"/>
    </source>
</evidence>
<dbReference type="PANTHER" id="PTHR34703">
    <property type="entry name" value="ANTIPORTER SUBUNIT MNHG2-RELATED"/>
    <property type="match status" value="1"/>
</dbReference>
<evidence type="ECO:0000256" key="1">
    <source>
        <dbReference type="SAM" id="Phobius"/>
    </source>
</evidence>
<dbReference type="NCBIfam" id="TIGR01300">
    <property type="entry name" value="CPA3_mnhG_phaG"/>
    <property type="match status" value="1"/>
</dbReference>
<dbReference type="STRING" id="525897.Dbac_2489"/>
<gene>
    <name evidence="2" type="ordered locus">Dbac_2489</name>
</gene>
<reference evidence="2 3" key="1">
    <citation type="journal article" date="2009" name="Stand. Genomic Sci.">
        <title>Complete genome sequence of Desulfomicrobium baculatum type strain (X).</title>
        <authorList>
            <person name="Copeland A."/>
            <person name="Spring S."/>
            <person name="Goker M."/>
            <person name="Schneider S."/>
            <person name="Lapidus A."/>
            <person name="Del Rio T.G."/>
            <person name="Tice H."/>
            <person name="Cheng J.F."/>
            <person name="Chen F."/>
            <person name="Nolan M."/>
            <person name="Bruce D."/>
            <person name="Goodwin L."/>
            <person name="Pitluck S."/>
            <person name="Ivanova N."/>
            <person name="Mavrommatis K."/>
            <person name="Ovchinnikova G."/>
            <person name="Pati A."/>
            <person name="Chen A."/>
            <person name="Palaniappan K."/>
            <person name="Land M."/>
            <person name="Hauser L."/>
            <person name="Chang Y.J."/>
            <person name="Jeffries C.C."/>
            <person name="Meincke L."/>
            <person name="Sims D."/>
            <person name="Brettin T."/>
            <person name="Detter J.C."/>
            <person name="Han C."/>
            <person name="Chain P."/>
            <person name="Bristow J."/>
            <person name="Eisen J.A."/>
            <person name="Markowitz V."/>
            <person name="Hugenholtz P."/>
            <person name="Kyrpides N.C."/>
            <person name="Klenk H.P."/>
            <person name="Lucas S."/>
        </authorList>
    </citation>
    <scope>NUCLEOTIDE SEQUENCE [LARGE SCALE GENOMIC DNA]</scope>
    <source>
        <strain evidence="3">DSM 4028 / VKM B-1378 / X</strain>
    </source>
</reference>
<dbReference type="InterPro" id="IPR005133">
    <property type="entry name" value="PhaG_MnhG_YufB"/>
</dbReference>
<keyword evidence="1" id="KW-0812">Transmembrane</keyword>
<dbReference type="HOGENOM" id="CLU_121334_1_1_7"/>
<feature type="transmembrane region" description="Helical" evidence="1">
    <location>
        <begin position="12"/>
        <end position="32"/>
    </location>
</feature>
<dbReference type="NCBIfam" id="NF009316">
    <property type="entry name" value="PRK12674.1-5"/>
    <property type="match status" value="1"/>
</dbReference>
<dbReference type="Proteomes" id="UP000002216">
    <property type="component" value="Chromosome"/>
</dbReference>